<dbReference type="EMBL" id="MK770119">
    <property type="protein sequence ID" value="QCW23943.1"/>
    <property type="molecule type" value="Genomic_DNA"/>
</dbReference>
<name>A0A4Y5P233_9CAUD</name>
<evidence type="ECO:0000313" key="2">
    <source>
        <dbReference type="EMBL" id="QCW23943.1"/>
    </source>
</evidence>
<feature type="transmembrane region" description="Helical" evidence="1">
    <location>
        <begin position="53"/>
        <end position="77"/>
    </location>
</feature>
<keyword evidence="3" id="KW-1185">Reference proteome</keyword>
<keyword evidence="1" id="KW-0472">Membrane</keyword>
<gene>
    <name evidence="2" type="ORF">AAS21_gp205</name>
</gene>
<keyword evidence="1" id="KW-0812">Transmembrane</keyword>
<evidence type="ECO:0000256" key="1">
    <source>
        <dbReference type="SAM" id="Phobius"/>
    </source>
</evidence>
<reference evidence="2 3" key="1">
    <citation type="submission" date="2019-04" db="EMBL/GenBank/DDBJ databases">
        <title>Complete genome sequence of Pantoea bacteriophage vB_PagS_AAS21.</title>
        <authorList>
            <person name="Truncaite L."/>
            <person name="Simoliuniene M."/>
            <person name="Zajanckauskaite A."/>
            <person name="Meskys R."/>
            <person name="Simoliunas E."/>
        </authorList>
    </citation>
    <scope>NUCLEOTIDE SEQUENCE [LARGE SCALE GENOMIC DNA]</scope>
</reference>
<sequence length="79" mass="9255">MFNYFPSLYVIVALYTLAGYFYGRFEYWLKQAFDCVDSSKSQRIAHRYSRRNAVLFSVFLVLALILSTIDFLNSAYIGE</sequence>
<evidence type="ECO:0000313" key="3">
    <source>
        <dbReference type="Proteomes" id="UP000308921"/>
    </source>
</evidence>
<keyword evidence="1" id="KW-1133">Transmembrane helix</keyword>
<protein>
    <submittedName>
        <fullName evidence="2">Uncharacterized protein</fullName>
    </submittedName>
</protein>
<dbReference type="Proteomes" id="UP000308921">
    <property type="component" value="Segment"/>
</dbReference>
<organism evidence="2 3">
    <name type="scientific">Pantoea phage vB_PagS_AAS21</name>
    <dbReference type="NCBI Taxonomy" id="2575261"/>
    <lineage>
        <taxon>Viruses</taxon>
        <taxon>Duplodnaviria</taxon>
        <taxon>Heunggongvirae</taxon>
        <taxon>Uroviricota</taxon>
        <taxon>Caudoviricetes</taxon>
        <taxon>Demerecviridae</taxon>
        <taxon>Keyvirus</taxon>
        <taxon>Keyvirus AAS21</taxon>
    </lineage>
</organism>
<feature type="transmembrane region" description="Helical" evidence="1">
    <location>
        <begin position="6"/>
        <end position="23"/>
    </location>
</feature>
<accession>A0A4Y5P233</accession>
<proteinExistence type="predicted"/>